<dbReference type="EMBL" id="LN614827">
    <property type="protein sequence ID" value="CEG57944.1"/>
    <property type="molecule type" value="Genomic_DNA"/>
</dbReference>
<dbReference type="RefSeq" id="WP_269447715.1">
    <property type="nucleotide sequence ID" value="NZ_LN614827.1"/>
</dbReference>
<evidence type="ECO:0000256" key="1">
    <source>
        <dbReference type="SAM" id="Phobius"/>
    </source>
</evidence>
<feature type="transmembrane region" description="Helical" evidence="1">
    <location>
        <begin position="37"/>
        <end position="58"/>
    </location>
</feature>
<evidence type="ECO:0000313" key="4">
    <source>
        <dbReference type="Proteomes" id="UP000032430"/>
    </source>
</evidence>
<dbReference type="GO" id="GO:0000270">
    <property type="term" value="P:peptidoglycan metabolic process"/>
    <property type="evidence" value="ECO:0007669"/>
    <property type="project" value="TreeGrafter"/>
</dbReference>
<keyword evidence="1" id="KW-0472">Membrane</keyword>
<dbReference type="Gene3D" id="3.40.50.620">
    <property type="entry name" value="HUPs"/>
    <property type="match status" value="1"/>
</dbReference>
<gene>
    <name evidence="3" type="ORF">LFA_2574</name>
</gene>
<evidence type="ECO:0000259" key="2">
    <source>
        <dbReference type="Pfam" id="PF02698"/>
    </source>
</evidence>
<name>A0A098G7K1_9GAMM</name>
<reference evidence="4" key="1">
    <citation type="submission" date="2014-09" db="EMBL/GenBank/DDBJ databases">
        <authorList>
            <person name="Gomez-Valero L."/>
        </authorList>
    </citation>
    <scope>NUCLEOTIDE SEQUENCE [LARGE SCALE GENOMIC DNA]</scope>
    <source>
        <strain evidence="4">ATCC700992</strain>
    </source>
</reference>
<protein>
    <recommendedName>
        <fullName evidence="2">DUF218 domain-containing protein</fullName>
    </recommendedName>
</protein>
<proteinExistence type="predicted"/>
<dbReference type="InterPro" id="IPR014729">
    <property type="entry name" value="Rossmann-like_a/b/a_fold"/>
</dbReference>
<feature type="domain" description="DUF218" evidence="2">
    <location>
        <begin position="82"/>
        <end position="243"/>
    </location>
</feature>
<dbReference type="KEGG" id="lfa:LFA_2574"/>
<dbReference type="STRING" id="1212491.LFA_2574"/>
<dbReference type="InterPro" id="IPR051599">
    <property type="entry name" value="Cell_Envelope_Assoc"/>
</dbReference>
<dbReference type="CDD" id="cd06259">
    <property type="entry name" value="YdcF-like"/>
    <property type="match status" value="1"/>
</dbReference>
<keyword evidence="1" id="KW-1133">Transmembrane helix</keyword>
<sequence>MMAVLRHWTEFLVNPYFLCLFFLGLSLYFLWRRTHLGFVRITLTVVFMVLLIISTGWLPRYMTYKLEEQYPVVQHVDPQVKWVVVLSGGSGQSAGMPVNDLLTATSLKRLIEGIRLFRALPQAQLVLSGGGDTGEQPEAERLAQLAKWFSIPEQRVVLEGKSINTADQARELVAIVHDQPFYLITSAIHMSRSMALCQQQGLHPIPAPTDFTFYWTTDSWGKMIIPNAYNLSYFAIAMHEVLGKIWANSTLAVGTQL</sequence>
<dbReference type="PANTHER" id="PTHR30336:SF4">
    <property type="entry name" value="ENVELOPE BIOGENESIS FACTOR ELYC"/>
    <property type="match status" value="1"/>
</dbReference>
<keyword evidence="4" id="KW-1185">Reference proteome</keyword>
<dbReference type="HOGENOM" id="CLU_053514_0_1_6"/>
<dbReference type="Proteomes" id="UP000032430">
    <property type="component" value="Chromosome I"/>
</dbReference>
<dbReference type="GO" id="GO:0005886">
    <property type="term" value="C:plasma membrane"/>
    <property type="evidence" value="ECO:0007669"/>
    <property type="project" value="TreeGrafter"/>
</dbReference>
<feature type="transmembrane region" description="Helical" evidence="1">
    <location>
        <begin position="12"/>
        <end position="31"/>
    </location>
</feature>
<dbReference type="AlphaFoldDB" id="A0A098G7K1"/>
<accession>A0A098G7K1</accession>
<keyword evidence="1" id="KW-0812">Transmembrane</keyword>
<dbReference type="GO" id="GO:0043164">
    <property type="term" value="P:Gram-negative-bacterium-type cell wall biogenesis"/>
    <property type="evidence" value="ECO:0007669"/>
    <property type="project" value="TreeGrafter"/>
</dbReference>
<dbReference type="PANTHER" id="PTHR30336">
    <property type="entry name" value="INNER MEMBRANE PROTEIN, PROBABLE PERMEASE"/>
    <property type="match status" value="1"/>
</dbReference>
<dbReference type="Pfam" id="PF02698">
    <property type="entry name" value="DUF218"/>
    <property type="match status" value="1"/>
</dbReference>
<organism evidence="3 4">
    <name type="scientific">Legionella fallonii LLAP-10</name>
    <dbReference type="NCBI Taxonomy" id="1212491"/>
    <lineage>
        <taxon>Bacteria</taxon>
        <taxon>Pseudomonadati</taxon>
        <taxon>Pseudomonadota</taxon>
        <taxon>Gammaproteobacteria</taxon>
        <taxon>Legionellales</taxon>
        <taxon>Legionellaceae</taxon>
        <taxon>Legionella</taxon>
    </lineage>
</organism>
<dbReference type="InterPro" id="IPR003848">
    <property type="entry name" value="DUF218"/>
</dbReference>
<evidence type="ECO:0000313" key="3">
    <source>
        <dbReference type="EMBL" id="CEG57944.1"/>
    </source>
</evidence>